<dbReference type="RefSeq" id="XP_034011895.1">
    <property type="nucleotide sequence ID" value="XM_034156427.1"/>
</dbReference>
<dbReference type="EMBL" id="SWFT01000105">
    <property type="protein sequence ID" value="KAA8901272.1"/>
    <property type="molecule type" value="Genomic_DNA"/>
</dbReference>
<comment type="caution">
    <text evidence="1">The sequence shown here is derived from an EMBL/GenBank/DDBJ whole genome shotgun (WGS) entry which is preliminary data.</text>
</comment>
<accession>A0A642ULA4</accession>
<sequence length="170" mass="19649">MQQVQRDLENVKDEMASLKELSSIATTPTLIELLDEKQSYPESSRIYSTPAETKSVFDSVKKENGETGSDDDDDIDLLRKRVDIWNTTLNGRTFPDSVAKWYSWLLRYKDQFKLWLKIDYKEAAWSILKKVPTAYVPEYSKPDNRRKCLEDLLAILKLSSTSNVSNAFRA</sequence>
<organism evidence="1 2">
    <name type="scientific">Diutina rugosa</name>
    <name type="common">Yeast</name>
    <name type="synonym">Candida rugosa</name>
    <dbReference type="NCBI Taxonomy" id="5481"/>
    <lineage>
        <taxon>Eukaryota</taxon>
        <taxon>Fungi</taxon>
        <taxon>Dikarya</taxon>
        <taxon>Ascomycota</taxon>
        <taxon>Saccharomycotina</taxon>
        <taxon>Pichiomycetes</taxon>
        <taxon>Debaryomycetaceae</taxon>
        <taxon>Diutina</taxon>
    </lineage>
</organism>
<proteinExistence type="predicted"/>
<name>A0A642ULA4_DIURU</name>
<dbReference type="Proteomes" id="UP000449547">
    <property type="component" value="Unassembled WGS sequence"/>
</dbReference>
<gene>
    <name evidence="1" type="ORF">DIURU_003642</name>
</gene>
<dbReference type="VEuPathDB" id="FungiDB:DIURU_003642"/>
<dbReference type="AlphaFoldDB" id="A0A642ULA4"/>
<dbReference type="GeneID" id="54782293"/>
<evidence type="ECO:0000313" key="1">
    <source>
        <dbReference type="EMBL" id="KAA8901272.1"/>
    </source>
</evidence>
<protein>
    <submittedName>
        <fullName evidence="1">Uncharacterized protein</fullName>
    </submittedName>
</protein>
<evidence type="ECO:0000313" key="2">
    <source>
        <dbReference type="Proteomes" id="UP000449547"/>
    </source>
</evidence>
<keyword evidence="2" id="KW-1185">Reference proteome</keyword>
<reference evidence="1 2" key="1">
    <citation type="submission" date="2019-07" db="EMBL/GenBank/DDBJ databases">
        <title>Genome assembly of two rare yeast pathogens: Diutina rugosa and Trichomonascus ciferrii.</title>
        <authorList>
            <person name="Mixao V."/>
            <person name="Saus E."/>
            <person name="Hansen A."/>
            <person name="Lass-Flor C."/>
            <person name="Gabaldon T."/>
        </authorList>
    </citation>
    <scope>NUCLEOTIDE SEQUENCE [LARGE SCALE GENOMIC DNA]</scope>
    <source>
        <strain evidence="1 2">CBS 613</strain>
    </source>
</reference>